<protein>
    <submittedName>
        <fullName evidence="2">Uncharacterized protein</fullName>
    </submittedName>
</protein>
<dbReference type="RefSeq" id="XP_043140354.1">
    <property type="nucleotide sequence ID" value="XM_043283034.1"/>
</dbReference>
<evidence type="ECO:0000313" key="3">
    <source>
        <dbReference type="Proteomes" id="UP000637239"/>
    </source>
</evidence>
<organism evidence="2 3">
    <name type="scientific">Aspergillus chevalieri</name>
    <name type="common">Eurotium chevalieri</name>
    <dbReference type="NCBI Taxonomy" id="182096"/>
    <lineage>
        <taxon>Eukaryota</taxon>
        <taxon>Fungi</taxon>
        <taxon>Dikarya</taxon>
        <taxon>Ascomycota</taxon>
        <taxon>Pezizomycotina</taxon>
        <taxon>Eurotiomycetes</taxon>
        <taxon>Eurotiomycetidae</taxon>
        <taxon>Eurotiales</taxon>
        <taxon>Aspergillaceae</taxon>
        <taxon>Aspergillus</taxon>
        <taxon>Aspergillus subgen. Aspergillus</taxon>
    </lineage>
</organism>
<dbReference type="GeneID" id="66986190"/>
<dbReference type="Proteomes" id="UP000637239">
    <property type="component" value="Chromosome 7"/>
</dbReference>
<gene>
    <name evidence="2" type="ORF">ACHE_70675A</name>
</gene>
<reference evidence="2" key="1">
    <citation type="submission" date="2021-01" db="EMBL/GenBank/DDBJ databases">
        <authorList>
            <consortium name="Aspergillus chevalieri M1 genome sequencing consortium"/>
            <person name="Kazuki M."/>
            <person name="Futagami T."/>
        </authorList>
    </citation>
    <scope>NUCLEOTIDE SEQUENCE</scope>
    <source>
        <strain evidence="2">M1</strain>
    </source>
</reference>
<accession>A0A7R7ZSW1</accession>
<feature type="signal peptide" evidence="1">
    <location>
        <begin position="1"/>
        <end position="22"/>
    </location>
</feature>
<keyword evidence="1" id="KW-0732">Signal</keyword>
<feature type="chain" id="PRO_5030901720" evidence="1">
    <location>
        <begin position="23"/>
        <end position="125"/>
    </location>
</feature>
<dbReference type="EMBL" id="AP024422">
    <property type="protein sequence ID" value="BCR91832.1"/>
    <property type="molecule type" value="Genomic_DNA"/>
</dbReference>
<dbReference type="PROSITE" id="PS51257">
    <property type="entry name" value="PROKAR_LIPOPROTEIN"/>
    <property type="match status" value="1"/>
</dbReference>
<evidence type="ECO:0000313" key="2">
    <source>
        <dbReference type="EMBL" id="BCR91832.1"/>
    </source>
</evidence>
<reference evidence="2" key="2">
    <citation type="submission" date="2021-02" db="EMBL/GenBank/DDBJ databases">
        <title>Aspergillus chevalieri M1 genome sequence.</title>
        <authorList>
            <person name="Kadooka C."/>
            <person name="Mori K."/>
            <person name="Futagami T."/>
        </authorList>
    </citation>
    <scope>NUCLEOTIDE SEQUENCE</scope>
    <source>
        <strain evidence="2">M1</strain>
    </source>
</reference>
<dbReference type="KEGG" id="ache:ACHE_70675A"/>
<dbReference type="AlphaFoldDB" id="A0A7R7ZSW1"/>
<proteinExistence type="predicted"/>
<evidence type="ECO:0000256" key="1">
    <source>
        <dbReference type="SAM" id="SignalP"/>
    </source>
</evidence>
<name>A0A7R7ZSW1_ASPCH</name>
<sequence length="125" mass="13531">MKIATSFVVAFASLAACAPIVAKKATIVGSSTSIQTRGENDADVVFVVWNNGKKLQENEIEKRNDADADVVFVVWNNGSKKLEVSEGTVANQKRDDADADVVFVVWNNGDKKMLAQIEESGAQEQ</sequence>
<keyword evidence="3" id="KW-1185">Reference proteome</keyword>